<evidence type="ECO:0000313" key="2">
    <source>
        <dbReference type="EMBL" id="CEK66890.1"/>
    </source>
</evidence>
<protein>
    <submittedName>
        <fullName evidence="2">Uncharacterized protein</fullName>
    </submittedName>
</protein>
<gene>
    <name evidence="2" type="primary">ORF60556</name>
</gene>
<dbReference type="AlphaFoldDB" id="A0A0B6ZGN7"/>
<reference evidence="2" key="1">
    <citation type="submission" date="2014-12" db="EMBL/GenBank/DDBJ databases">
        <title>Insight into the proteome of Arion vulgaris.</title>
        <authorList>
            <person name="Aradska J."/>
            <person name="Bulat T."/>
            <person name="Smidak R."/>
            <person name="Sarate P."/>
            <person name="Gangsoo J."/>
            <person name="Sialana F."/>
            <person name="Bilban M."/>
            <person name="Lubec G."/>
        </authorList>
    </citation>
    <scope>NUCLEOTIDE SEQUENCE</scope>
    <source>
        <tissue evidence="2">Skin</tissue>
    </source>
</reference>
<feature type="region of interest" description="Disordered" evidence="1">
    <location>
        <begin position="63"/>
        <end position="104"/>
    </location>
</feature>
<feature type="non-terminal residue" evidence="2">
    <location>
        <position position="1"/>
    </location>
</feature>
<feature type="compositionally biased region" description="Basic and acidic residues" evidence="1">
    <location>
        <begin position="88"/>
        <end position="104"/>
    </location>
</feature>
<feature type="non-terminal residue" evidence="2">
    <location>
        <position position="104"/>
    </location>
</feature>
<accession>A0A0B6ZGN7</accession>
<sequence length="104" mass="11323">DSSSTMAQPPPSYQELFGKIGNVGIGPQIFAISRDNIPVCTSCKNIQCSIALLTSKHEISELNREHTGSNQADCIPQRNEGEQLTSSELKENEPSITHQELDAP</sequence>
<dbReference type="EMBL" id="HACG01020025">
    <property type="protein sequence ID" value="CEK66890.1"/>
    <property type="molecule type" value="Transcribed_RNA"/>
</dbReference>
<proteinExistence type="predicted"/>
<name>A0A0B6ZGN7_9EUPU</name>
<organism evidence="2">
    <name type="scientific">Arion vulgaris</name>
    <dbReference type="NCBI Taxonomy" id="1028688"/>
    <lineage>
        <taxon>Eukaryota</taxon>
        <taxon>Metazoa</taxon>
        <taxon>Spiralia</taxon>
        <taxon>Lophotrochozoa</taxon>
        <taxon>Mollusca</taxon>
        <taxon>Gastropoda</taxon>
        <taxon>Heterobranchia</taxon>
        <taxon>Euthyneura</taxon>
        <taxon>Panpulmonata</taxon>
        <taxon>Eupulmonata</taxon>
        <taxon>Stylommatophora</taxon>
        <taxon>Helicina</taxon>
        <taxon>Arionoidea</taxon>
        <taxon>Arionidae</taxon>
        <taxon>Arion</taxon>
    </lineage>
</organism>
<evidence type="ECO:0000256" key="1">
    <source>
        <dbReference type="SAM" id="MobiDB-lite"/>
    </source>
</evidence>